<gene>
    <name evidence="2" type="ORF">VA603_17810</name>
</gene>
<feature type="signal peptide" evidence="1">
    <location>
        <begin position="1"/>
        <end position="24"/>
    </location>
</feature>
<evidence type="ECO:0000256" key="1">
    <source>
        <dbReference type="SAM" id="SignalP"/>
    </source>
</evidence>
<name>A0ABU5V8T4_9GAMM</name>
<feature type="chain" id="PRO_5046433708" evidence="1">
    <location>
        <begin position="25"/>
        <end position="259"/>
    </location>
</feature>
<accession>A0ABU5V8T4</accession>
<evidence type="ECO:0000313" key="2">
    <source>
        <dbReference type="EMBL" id="MEA5669392.1"/>
    </source>
</evidence>
<dbReference type="EMBL" id="JAYFUH010000249">
    <property type="protein sequence ID" value="MEA5669392.1"/>
    <property type="molecule type" value="Genomic_DNA"/>
</dbReference>
<protein>
    <submittedName>
        <fullName evidence="2">DUF3011 domain-containing protein</fullName>
    </submittedName>
</protein>
<dbReference type="RefSeq" id="WP_323439607.1">
    <property type="nucleotide sequence ID" value="NZ_JAYFUH010000249.1"/>
</dbReference>
<proteinExistence type="predicted"/>
<sequence>MLRSLALPTLALAGLLGHAAAVQAAIPLTNALCPGDLEVHADEGGPIYVNGRETKLKQFNENYYEAFDSQSGVTLSLSRKPDGGVDLSYTGRGGANGVCVVARQIVAGTGPAPATSGPATSSGLPMEVTCESRGSEQQECDMDTRGNVELVRQLSHSACVEGQSWGLNRHSIWVKDGCRAVFRNSASEGHTPHHASANGGVQLGACNMRANADGALVTRVPVNDTLDELIVDYPDGRFLCMVTKEGMVQSLTRIKQRSH</sequence>
<evidence type="ECO:0000313" key="3">
    <source>
        <dbReference type="Proteomes" id="UP001301653"/>
    </source>
</evidence>
<comment type="caution">
    <text evidence="2">The sequence shown here is derived from an EMBL/GenBank/DDBJ whole genome shotgun (WGS) entry which is preliminary data.</text>
</comment>
<dbReference type="Proteomes" id="UP001301653">
    <property type="component" value="Unassembled WGS sequence"/>
</dbReference>
<reference evidence="2 3" key="1">
    <citation type="submission" date="2023-12" db="EMBL/GenBank/DDBJ databases">
        <title>Stenotrophomonas guangdongensis sp. nov., isolated from wilted pepper plants (Capsicum annuum).</title>
        <authorList>
            <person name="Qiu M."/>
            <person name="Li Y."/>
            <person name="Liu Q."/>
            <person name="Zhang X."/>
            <person name="Huang Y."/>
            <person name="Guo R."/>
            <person name="Hu M."/>
            <person name="Zhou J."/>
            <person name="Zhou X."/>
        </authorList>
    </citation>
    <scope>NUCLEOTIDE SEQUENCE [LARGE SCALE GENOMIC DNA]</scope>
    <source>
        <strain evidence="2 3">MH1</strain>
    </source>
</reference>
<organism evidence="2 3">
    <name type="scientific">Stenotrophomonas capsici</name>
    <dbReference type="NCBI Taxonomy" id="3110230"/>
    <lineage>
        <taxon>Bacteria</taxon>
        <taxon>Pseudomonadati</taxon>
        <taxon>Pseudomonadota</taxon>
        <taxon>Gammaproteobacteria</taxon>
        <taxon>Lysobacterales</taxon>
        <taxon>Lysobacteraceae</taxon>
        <taxon>Stenotrophomonas</taxon>
    </lineage>
</organism>
<dbReference type="Pfam" id="PF11218">
    <property type="entry name" value="DUF3011"/>
    <property type="match status" value="1"/>
</dbReference>
<keyword evidence="1" id="KW-0732">Signal</keyword>
<keyword evidence="3" id="KW-1185">Reference proteome</keyword>
<dbReference type="InterPro" id="IPR021381">
    <property type="entry name" value="DUF3011"/>
</dbReference>